<sequence length="160" mass="18268">MFRFNYNYNFFPWAIDDVSTFDSSYLPSIATDASPKIQLRAIGRRKESITMARNGIEKASGTFRSRYQALLLFVRTQDQEEVIRDADQFWIDQQGEQLLDQAQDTIMELDSWLMADHNIQTSLLSHLQKDMTTATGSLAETDSPRSISKVPSQGNQDSPH</sequence>
<dbReference type="OMA" id="ADHNIQT"/>
<reference evidence="3" key="1">
    <citation type="submission" date="2020-12" db="UniProtKB">
        <authorList>
            <consortium name="WormBaseParasite"/>
        </authorList>
    </citation>
    <scope>IDENTIFICATION</scope>
    <source>
        <strain evidence="3">MHco3</strain>
    </source>
</reference>
<name>A0A7I4YB06_HAECO</name>
<keyword evidence="2" id="KW-1185">Reference proteome</keyword>
<feature type="region of interest" description="Disordered" evidence="1">
    <location>
        <begin position="137"/>
        <end position="160"/>
    </location>
</feature>
<evidence type="ECO:0000313" key="2">
    <source>
        <dbReference type="Proteomes" id="UP000025227"/>
    </source>
</evidence>
<accession>A0A7I4YB06</accession>
<dbReference type="OrthoDB" id="10351551at2759"/>
<dbReference type="Proteomes" id="UP000025227">
    <property type="component" value="Unplaced"/>
</dbReference>
<protein>
    <submittedName>
        <fullName evidence="3">DUF2383 domain-containing protein</fullName>
    </submittedName>
</protein>
<evidence type="ECO:0000313" key="3">
    <source>
        <dbReference type="WBParaSite" id="HCON_00068660-00001"/>
    </source>
</evidence>
<proteinExistence type="predicted"/>
<organism evidence="2 3">
    <name type="scientific">Haemonchus contortus</name>
    <name type="common">Barber pole worm</name>
    <dbReference type="NCBI Taxonomy" id="6289"/>
    <lineage>
        <taxon>Eukaryota</taxon>
        <taxon>Metazoa</taxon>
        <taxon>Ecdysozoa</taxon>
        <taxon>Nematoda</taxon>
        <taxon>Chromadorea</taxon>
        <taxon>Rhabditida</taxon>
        <taxon>Rhabditina</taxon>
        <taxon>Rhabditomorpha</taxon>
        <taxon>Strongyloidea</taxon>
        <taxon>Trichostrongylidae</taxon>
        <taxon>Haemonchus</taxon>
    </lineage>
</organism>
<evidence type="ECO:0000256" key="1">
    <source>
        <dbReference type="SAM" id="MobiDB-lite"/>
    </source>
</evidence>
<dbReference type="WBParaSite" id="HCON_00068660-00001">
    <property type="protein sequence ID" value="HCON_00068660-00001"/>
    <property type="gene ID" value="HCON_00068660"/>
</dbReference>
<dbReference type="AlphaFoldDB" id="A0A7I4YB06"/>